<sequence length="72" mass="8822">HNHKIYTIGFIHYLIYTITQDNQDRDLILRRKKEISLDYNNLFLGEYEWSSLTLDREEMRDEEEEIGSLETR</sequence>
<name>A0A699LAE5_TANCI</name>
<dbReference type="EMBL" id="BKCJ010604089">
    <property type="protein sequence ID" value="GFB33265.1"/>
    <property type="molecule type" value="Genomic_DNA"/>
</dbReference>
<protein>
    <submittedName>
        <fullName evidence="1">Uncharacterized protein</fullName>
    </submittedName>
</protein>
<dbReference type="AlphaFoldDB" id="A0A699LAE5"/>
<feature type="non-terminal residue" evidence="1">
    <location>
        <position position="1"/>
    </location>
</feature>
<accession>A0A699LAE5</accession>
<organism evidence="1">
    <name type="scientific">Tanacetum cinerariifolium</name>
    <name type="common">Dalmatian daisy</name>
    <name type="synonym">Chrysanthemum cinerariifolium</name>
    <dbReference type="NCBI Taxonomy" id="118510"/>
    <lineage>
        <taxon>Eukaryota</taxon>
        <taxon>Viridiplantae</taxon>
        <taxon>Streptophyta</taxon>
        <taxon>Embryophyta</taxon>
        <taxon>Tracheophyta</taxon>
        <taxon>Spermatophyta</taxon>
        <taxon>Magnoliopsida</taxon>
        <taxon>eudicotyledons</taxon>
        <taxon>Gunneridae</taxon>
        <taxon>Pentapetalae</taxon>
        <taxon>asterids</taxon>
        <taxon>campanulids</taxon>
        <taxon>Asterales</taxon>
        <taxon>Asteraceae</taxon>
        <taxon>Asteroideae</taxon>
        <taxon>Anthemideae</taxon>
        <taxon>Anthemidinae</taxon>
        <taxon>Tanacetum</taxon>
    </lineage>
</organism>
<gene>
    <name evidence="1" type="ORF">Tci_705236</name>
</gene>
<evidence type="ECO:0000313" key="1">
    <source>
        <dbReference type="EMBL" id="GFB33265.1"/>
    </source>
</evidence>
<reference evidence="1" key="1">
    <citation type="journal article" date="2019" name="Sci. Rep.">
        <title>Draft genome of Tanacetum cinerariifolium, the natural source of mosquito coil.</title>
        <authorList>
            <person name="Yamashiro T."/>
            <person name="Shiraishi A."/>
            <person name="Satake H."/>
            <person name="Nakayama K."/>
        </authorList>
    </citation>
    <scope>NUCLEOTIDE SEQUENCE</scope>
</reference>
<proteinExistence type="predicted"/>
<comment type="caution">
    <text evidence="1">The sequence shown here is derived from an EMBL/GenBank/DDBJ whole genome shotgun (WGS) entry which is preliminary data.</text>
</comment>